<dbReference type="GO" id="GO:0016747">
    <property type="term" value="F:acyltransferase activity, transferring groups other than amino-acyl groups"/>
    <property type="evidence" value="ECO:0007669"/>
    <property type="project" value="InterPro"/>
</dbReference>
<feature type="domain" description="GRF-type" evidence="10">
    <location>
        <begin position="32"/>
        <end position="76"/>
    </location>
</feature>
<keyword evidence="5" id="KW-0539">Nucleus</keyword>
<dbReference type="PANTHER" id="PTHR47025">
    <property type="entry name" value="AUTOIMMUNE REGULATOR"/>
    <property type="match status" value="1"/>
</dbReference>
<evidence type="ECO:0000256" key="8">
    <source>
        <dbReference type="SAM" id="Phobius"/>
    </source>
</evidence>
<dbReference type="EMBL" id="CAJGYO010000002">
    <property type="protein sequence ID" value="CAD6210649.1"/>
    <property type="molecule type" value="Genomic_DNA"/>
</dbReference>
<evidence type="ECO:0000256" key="4">
    <source>
        <dbReference type="ARBA" id="ARBA00022833"/>
    </source>
</evidence>
<keyword evidence="4" id="KW-0862">Zinc</keyword>
<dbReference type="InterPro" id="IPR032308">
    <property type="entry name" value="TDBD"/>
</dbReference>
<evidence type="ECO:0000256" key="5">
    <source>
        <dbReference type="ARBA" id="ARBA00023242"/>
    </source>
</evidence>
<evidence type="ECO:0000259" key="10">
    <source>
        <dbReference type="PROSITE" id="PS51999"/>
    </source>
</evidence>
<evidence type="ECO:0000256" key="2">
    <source>
        <dbReference type="ARBA" id="ARBA00022723"/>
    </source>
</evidence>
<evidence type="ECO:0000256" key="1">
    <source>
        <dbReference type="ARBA" id="ARBA00004123"/>
    </source>
</evidence>
<evidence type="ECO:0000256" key="3">
    <source>
        <dbReference type="ARBA" id="ARBA00022771"/>
    </source>
</evidence>
<keyword evidence="8" id="KW-0472">Membrane</keyword>
<comment type="subcellular location">
    <subcellularLocation>
        <location evidence="1">Nucleus</location>
    </subcellularLocation>
</comment>
<comment type="caution">
    <text evidence="11">The sequence shown here is derived from an EMBL/GenBank/DDBJ whole genome shotgun (WGS) entry which is preliminary data.</text>
</comment>
<dbReference type="PROSITE" id="PS51186">
    <property type="entry name" value="GNAT"/>
    <property type="match status" value="1"/>
</dbReference>
<dbReference type="GO" id="GO:0042393">
    <property type="term" value="F:histone binding"/>
    <property type="evidence" value="ECO:0007669"/>
    <property type="project" value="TreeGrafter"/>
</dbReference>
<evidence type="ECO:0000313" key="11">
    <source>
        <dbReference type="EMBL" id="CAD6210649.1"/>
    </source>
</evidence>
<gene>
    <name evidence="11" type="ORF">NCGR_LOCUS6706</name>
</gene>
<evidence type="ECO:0000313" key="12">
    <source>
        <dbReference type="Proteomes" id="UP000604825"/>
    </source>
</evidence>
<accession>A0A811MU64</accession>
<evidence type="ECO:0008006" key="13">
    <source>
        <dbReference type="Google" id="ProtNLM"/>
    </source>
</evidence>
<feature type="compositionally biased region" description="Polar residues" evidence="7">
    <location>
        <begin position="554"/>
        <end position="564"/>
    </location>
</feature>
<dbReference type="OrthoDB" id="786098at2759"/>
<organism evidence="11 12">
    <name type="scientific">Miscanthus lutarioriparius</name>
    <dbReference type="NCBI Taxonomy" id="422564"/>
    <lineage>
        <taxon>Eukaryota</taxon>
        <taxon>Viridiplantae</taxon>
        <taxon>Streptophyta</taxon>
        <taxon>Embryophyta</taxon>
        <taxon>Tracheophyta</taxon>
        <taxon>Spermatophyta</taxon>
        <taxon>Magnoliopsida</taxon>
        <taxon>Liliopsida</taxon>
        <taxon>Poales</taxon>
        <taxon>Poaceae</taxon>
        <taxon>PACMAD clade</taxon>
        <taxon>Panicoideae</taxon>
        <taxon>Andropogonodae</taxon>
        <taxon>Andropogoneae</taxon>
        <taxon>Saccharinae</taxon>
        <taxon>Miscanthus</taxon>
    </lineage>
</organism>
<dbReference type="InterPro" id="IPR010666">
    <property type="entry name" value="Znf_GRF"/>
</dbReference>
<evidence type="ECO:0000256" key="7">
    <source>
        <dbReference type="SAM" id="MobiDB-lite"/>
    </source>
</evidence>
<dbReference type="PROSITE" id="PS51999">
    <property type="entry name" value="ZF_GRF"/>
    <property type="match status" value="1"/>
</dbReference>
<dbReference type="Pfam" id="PF23209">
    <property type="entry name" value="IDM1_C"/>
    <property type="match status" value="1"/>
</dbReference>
<dbReference type="SUPFAM" id="SSF55729">
    <property type="entry name" value="Acyl-CoA N-acyltransferases (Nat)"/>
    <property type="match status" value="1"/>
</dbReference>
<feature type="transmembrane region" description="Helical" evidence="8">
    <location>
        <begin position="156"/>
        <end position="176"/>
    </location>
</feature>
<reference evidence="11" key="1">
    <citation type="submission" date="2020-10" db="EMBL/GenBank/DDBJ databases">
        <authorList>
            <person name="Han B."/>
            <person name="Lu T."/>
            <person name="Zhao Q."/>
            <person name="Huang X."/>
            <person name="Zhao Y."/>
        </authorList>
    </citation>
    <scope>NUCLEOTIDE SEQUENCE</scope>
</reference>
<dbReference type="GO" id="GO:0008270">
    <property type="term" value="F:zinc ion binding"/>
    <property type="evidence" value="ECO:0007669"/>
    <property type="project" value="UniProtKB-KW"/>
</dbReference>
<dbReference type="GO" id="GO:0005634">
    <property type="term" value="C:nucleus"/>
    <property type="evidence" value="ECO:0007669"/>
    <property type="project" value="UniProtKB-SubCell"/>
</dbReference>
<feature type="compositionally biased region" description="Basic and acidic residues" evidence="7">
    <location>
        <begin position="580"/>
        <end position="590"/>
    </location>
</feature>
<feature type="region of interest" description="Disordered" evidence="7">
    <location>
        <begin position="262"/>
        <end position="303"/>
    </location>
</feature>
<keyword evidence="3 6" id="KW-0863">Zinc-finger</keyword>
<keyword evidence="8" id="KW-0812">Transmembrane</keyword>
<dbReference type="Gene3D" id="3.40.630.30">
    <property type="match status" value="1"/>
</dbReference>
<feature type="domain" description="N-acetyltransferase" evidence="9">
    <location>
        <begin position="893"/>
        <end position="1045"/>
    </location>
</feature>
<evidence type="ECO:0000256" key="6">
    <source>
        <dbReference type="PROSITE-ProRule" id="PRU01343"/>
    </source>
</evidence>
<dbReference type="PANTHER" id="PTHR47025:SF7">
    <property type="entry name" value="ACYL-COA N-ACYLTRANSFERASE WITH RING_FYVE_PHD-TYPE ZINC FINGER DOMAIN-CONTAINING PROTEIN"/>
    <property type="match status" value="1"/>
</dbReference>
<dbReference type="InterPro" id="IPR000182">
    <property type="entry name" value="GNAT_dom"/>
</dbReference>
<name>A0A811MU64_9POAL</name>
<keyword evidence="8" id="KW-1133">Transmembrane helix</keyword>
<keyword evidence="12" id="KW-1185">Reference proteome</keyword>
<dbReference type="Pfam" id="PF16135">
    <property type="entry name" value="TDBD"/>
    <property type="match status" value="3"/>
</dbReference>
<proteinExistence type="predicted"/>
<feature type="region of interest" description="Disordered" evidence="7">
    <location>
        <begin position="543"/>
        <end position="605"/>
    </location>
</feature>
<dbReference type="GO" id="GO:0045944">
    <property type="term" value="P:positive regulation of transcription by RNA polymerase II"/>
    <property type="evidence" value="ECO:0007669"/>
    <property type="project" value="TreeGrafter"/>
</dbReference>
<evidence type="ECO:0000259" key="9">
    <source>
        <dbReference type="PROSITE" id="PS51186"/>
    </source>
</evidence>
<sequence length="1052" mass="115505">MASSSHSVAASAPTPELDPFRDASGFLPLVSCSKCGMKLIGRVSQKTGSKGKRFYKCPLLEHTGFACKVYMFEEDYVEYLVVGGHLPRYCSRFRSAEVSVGVVKAKDGHDMLAAVEGVQTFTGLLQSAIASLNDVEAKLKAPSQTKAKMDRIGERLLILGVANLVVVALVLMVLIYKLEGFVTDGGYACACPASACCGYRGKVLSALQFEKHAGVESKNQNGHILLPNGKSLYDLFHELRDVPAEALAEEFRAAAGAPMTVPAAEASSAPQGKQAGAPASWEPNGVQVDGVTAEPPSPPAPGRGDVEMLTEEEKASLCLVVGLKESSSTTESDTMCGVEGPAAEQIKDETAGDPVMHDVKVRVTETMYHLDSDLRDVRGLLSTGLLEGFRVTYKKDEVENVGRINGQGYSCGCPQCNYSSNIMNAREFEKHSGQSSNNQNDHIFLDTGISLFRVLKELKPYKLNMLGDFIEEKIGFPPNFDEYNKWKASFQKKKDKDYLDAVASDGCSTQSSRGSAAGEMIYSLRNYLKESASNTISNLNWSASKRRSRRQFRQGGTETSTPTFGGSPGKGVSGLSIGTLEKKGTEETRSENTGGPLSIDGVKSDSPVPTAVSRNYCKHDSTNLGLSLSSPVTIAQGPLPNYSIDSKSKESKTRDTTLHPLIFKEGGLADNTLLTYKLKSGEALKQGYKRGTGIICNCCSQEFTPSQFEEHAGMGRRRQPYHNIYTSEGLTLHKLALQLQDHLNSNGFDSASVSSFSDYPNLTSSSGCGREPSTTSGPIVPLKRTLQERVVETENCYFCGYGHTTIGNIDPDTIIFCNQCERPCHVKCYNNRVVKKKVPLEILKEYMCFRFLCCQECQSLRDRLEEGLEKCEEISFLRRIRSNICWRLLSGMDASRDVKLYMPQVIDIFKDAFVESTDEHSDIFSDMVNCKNGDQEKDFRGMYCALLTASTHVVSAAILKVRMEQIAELVLIATRRECRKKGYFILLLKSIEANLRAWNVSLLTAPVDPEMAQIWSEKLGFTILSAEEKESMLESQPLVMFKNLVLVQKSLA</sequence>
<dbReference type="Proteomes" id="UP000604825">
    <property type="component" value="Unassembled WGS sequence"/>
</dbReference>
<dbReference type="InterPro" id="IPR056511">
    <property type="entry name" value="IDM1_C"/>
</dbReference>
<keyword evidence="2" id="KW-0479">Metal-binding</keyword>
<dbReference type="GO" id="GO:0000977">
    <property type="term" value="F:RNA polymerase II transcription regulatory region sequence-specific DNA binding"/>
    <property type="evidence" value="ECO:0007669"/>
    <property type="project" value="TreeGrafter"/>
</dbReference>
<dbReference type="GO" id="GO:0003682">
    <property type="term" value="F:chromatin binding"/>
    <property type="evidence" value="ECO:0007669"/>
    <property type="project" value="TreeGrafter"/>
</dbReference>
<protein>
    <recommendedName>
        <fullName evidence="13">N-acetyltransferase domain-containing protein</fullName>
    </recommendedName>
</protein>
<dbReference type="AlphaFoldDB" id="A0A811MU64"/>
<dbReference type="InterPro" id="IPR016181">
    <property type="entry name" value="Acyl_CoA_acyltransferase"/>
</dbReference>